<protein>
    <recommendedName>
        <fullName evidence="1">Xylose isomerase-like TIM barrel domain-containing protein</fullName>
    </recommendedName>
</protein>
<comment type="caution">
    <text evidence="2">The sequence shown here is derived from an EMBL/GenBank/DDBJ whole genome shotgun (WGS) entry which is preliminary data.</text>
</comment>
<dbReference type="Pfam" id="PF01261">
    <property type="entry name" value="AP_endonuc_2"/>
    <property type="match status" value="1"/>
</dbReference>
<evidence type="ECO:0000313" key="3">
    <source>
        <dbReference type="Proteomes" id="UP000789595"/>
    </source>
</evidence>
<gene>
    <name evidence="2" type="ORF">PECAL_1P07560</name>
</gene>
<sequence>MALRVFASAWGNATHWGSLRRLMDGLQFKGFAGLEASLSDLGDDADARAATAQQARDRGLELIVGLYSHWTDYEGTWAAADPAEHLDQLRRQVDACAALEPMHINVHAGCDSWPEDVSTRFFEDAQSIVPANASFETHRGRPLGHAFQCERILDAVPGLRLTADPSHWHVVHERFLDMDAVAGRVDHVHARVGNEERPQLAAPFDDAAADWHVAFWRKCWDAGARTACVEYGPAPYQLTGDFRDLWLQNCAAKDHIEEAFAAWERGS</sequence>
<organism evidence="2 3">
    <name type="scientific">Pelagomonas calceolata</name>
    <dbReference type="NCBI Taxonomy" id="35677"/>
    <lineage>
        <taxon>Eukaryota</taxon>
        <taxon>Sar</taxon>
        <taxon>Stramenopiles</taxon>
        <taxon>Ochrophyta</taxon>
        <taxon>Pelagophyceae</taxon>
        <taxon>Pelagomonadales</taxon>
        <taxon>Pelagomonadaceae</taxon>
        <taxon>Pelagomonas</taxon>
    </lineage>
</organism>
<dbReference type="AlphaFoldDB" id="A0A8J2SEZ0"/>
<name>A0A8J2SEZ0_9STRA</name>
<dbReference type="InterPro" id="IPR036237">
    <property type="entry name" value="Xyl_isomerase-like_sf"/>
</dbReference>
<keyword evidence="3" id="KW-1185">Reference proteome</keyword>
<feature type="domain" description="Xylose isomerase-like TIM barrel" evidence="1">
    <location>
        <begin position="30"/>
        <end position="191"/>
    </location>
</feature>
<evidence type="ECO:0000259" key="1">
    <source>
        <dbReference type="Pfam" id="PF01261"/>
    </source>
</evidence>
<dbReference type="EMBL" id="CAKKNE010000001">
    <property type="protein sequence ID" value="CAH0364397.1"/>
    <property type="molecule type" value="Genomic_DNA"/>
</dbReference>
<reference evidence="2" key="1">
    <citation type="submission" date="2021-11" db="EMBL/GenBank/DDBJ databases">
        <authorList>
            <consortium name="Genoscope - CEA"/>
            <person name="William W."/>
        </authorList>
    </citation>
    <scope>NUCLEOTIDE SEQUENCE</scope>
</reference>
<proteinExistence type="predicted"/>
<dbReference type="OrthoDB" id="9971575at2759"/>
<evidence type="ECO:0000313" key="2">
    <source>
        <dbReference type="EMBL" id="CAH0364397.1"/>
    </source>
</evidence>
<dbReference type="InterPro" id="IPR013022">
    <property type="entry name" value="Xyl_isomerase-like_TIM-brl"/>
</dbReference>
<dbReference type="Proteomes" id="UP000789595">
    <property type="component" value="Unassembled WGS sequence"/>
</dbReference>
<dbReference type="Gene3D" id="3.20.20.150">
    <property type="entry name" value="Divalent-metal-dependent TIM barrel enzymes"/>
    <property type="match status" value="1"/>
</dbReference>
<dbReference type="SUPFAM" id="SSF51658">
    <property type="entry name" value="Xylose isomerase-like"/>
    <property type="match status" value="1"/>
</dbReference>
<accession>A0A8J2SEZ0</accession>